<dbReference type="Gene3D" id="1.10.238.10">
    <property type="entry name" value="EF-hand"/>
    <property type="match status" value="2"/>
</dbReference>
<dbReference type="AlphaFoldDB" id="A0A7R8D481"/>
<name>A0A7R8D481_LEPSM</name>
<dbReference type="PANTHER" id="PTHR12085">
    <property type="entry name" value="SERINE/THREONINE-PROTEIN PHOSPHATASE 2A REGULATORY SUBUNIT B'' SUBUNIT GAMMA"/>
    <property type="match status" value="1"/>
</dbReference>
<dbReference type="PROSITE" id="PS00018">
    <property type="entry name" value="EF_HAND_1"/>
    <property type="match status" value="2"/>
</dbReference>
<dbReference type="CDD" id="cd21505">
    <property type="entry name" value="PPP2R3C"/>
    <property type="match status" value="1"/>
</dbReference>
<evidence type="ECO:0000313" key="5">
    <source>
        <dbReference type="Proteomes" id="UP000675881"/>
    </source>
</evidence>
<dbReference type="InterPro" id="IPR018247">
    <property type="entry name" value="EF_Hand_1_Ca_BS"/>
</dbReference>
<dbReference type="GO" id="GO:0005813">
    <property type="term" value="C:centrosome"/>
    <property type="evidence" value="ECO:0007669"/>
    <property type="project" value="TreeGrafter"/>
</dbReference>
<keyword evidence="5" id="KW-1185">Reference proteome</keyword>
<proteinExistence type="predicted"/>
<evidence type="ECO:0000256" key="3">
    <source>
        <dbReference type="ARBA" id="ARBA00022837"/>
    </source>
</evidence>
<organism evidence="4 5">
    <name type="scientific">Lepeophtheirus salmonis</name>
    <name type="common">Salmon louse</name>
    <name type="synonym">Caligus salmonis</name>
    <dbReference type="NCBI Taxonomy" id="72036"/>
    <lineage>
        <taxon>Eukaryota</taxon>
        <taxon>Metazoa</taxon>
        <taxon>Ecdysozoa</taxon>
        <taxon>Arthropoda</taxon>
        <taxon>Crustacea</taxon>
        <taxon>Multicrustacea</taxon>
        <taxon>Hexanauplia</taxon>
        <taxon>Copepoda</taxon>
        <taxon>Siphonostomatoida</taxon>
        <taxon>Caligidae</taxon>
        <taxon>Lepeophtheirus</taxon>
    </lineage>
</organism>
<protein>
    <submittedName>
        <fullName evidence="4">PPP2R3</fullName>
    </submittedName>
</protein>
<keyword evidence="3" id="KW-0106">Calcium</keyword>
<dbReference type="GO" id="GO:0000226">
    <property type="term" value="P:microtubule cytoskeleton organization"/>
    <property type="evidence" value="ECO:0007669"/>
    <property type="project" value="TreeGrafter"/>
</dbReference>
<evidence type="ECO:0000313" key="4">
    <source>
        <dbReference type="EMBL" id="CAF3023694.1"/>
    </source>
</evidence>
<gene>
    <name evidence="4" type="ORF">LSAA_14379</name>
</gene>
<accession>A0A7R8D481</accession>
<dbReference type="InterPro" id="IPR011992">
    <property type="entry name" value="EF-hand-dom_pair"/>
</dbReference>
<dbReference type="SUPFAM" id="SSF47473">
    <property type="entry name" value="EF-hand"/>
    <property type="match status" value="2"/>
</dbReference>
<dbReference type="PANTHER" id="PTHR12085:SF3">
    <property type="entry name" value="SERINE_THREONINE-PROTEIN PHOSPHATASE 2A REGULATORY SUBUNIT B'' SUBUNIT GAMMA"/>
    <property type="match status" value="1"/>
</dbReference>
<dbReference type="EMBL" id="HG994587">
    <property type="protein sequence ID" value="CAF3023694.1"/>
    <property type="molecule type" value="Genomic_DNA"/>
</dbReference>
<dbReference type="GO" id="GO:0005737">
    <property type="term" value="C:cytoplasm"/>
    <property type="evidence" value="ECO:0007669"/>
    <property type="project" value="UniProtKB-SubCell"/>
</dbReference>
<dbReference type="OrthoDB" id="10265007at2759"/>
<dbReference type="InterPro" id="IPR039865">
    <property type="entry name" value="PPP2R3C"/>
</dbReference>
<keyword evidence="2" id="KW-0963">Cytoplasm</keyword>
<evidence type="ECO:0000256" key="2">
    <source>
        <dbReference type="ARBA" id="ARBA00022490"/>
    </source>
</evidence>
<dbReference type="Proteomes" id="UP000675881">
    <property type="component" value="Chromosome 8"/>
</dbReference>
<comment type="subcellular location">
    <subcellularLocation>
        <location evidence="1">Cytoplasm</location>
    </subcellularLocation>
</comment>
<dbReference type="GO" id="GO:0030865">
    <property type="term" value="P:cortical cytoskeleton organization"/>
    <property type="evidence" value="ECO:0007669"/>
    <property type="project" value="TreeGrafter"/>
</dbReference>
<reference evidence="4" key="1">
    <citation type="submission" date="2021-02" db="EMBL/GenBank/DDBJ databases">
        <authorList>
            <person name="Bekaert M."/>
        </authorList>
    </citation>
    <scope>NUCLEOTIDE SEQUENCE</scope>
    <source>
        <strain evidence="4">IoA-00</strain>
    </source>
</reference>
<dbReference type="GO" id="GO:0035303">
    <property type="term" value="P:regulation of dephosphorylation"/>
    <property type="evidence" value="ECO:0007669"/>
    <property type="project" value="InterPro"/>
</dbReference>
<sequence>MDIKKSLIKYLEKNPPKDTDSIDEDELFLHEYAAVHLEPPKGIPTFYYPSGLPEHPLACRLREEARAKILKRKENELINNTELKNLWTLLDSHASSTKENDDKYLTYHDYKRVRKESDPKVQSFLSSRLYLTLAEESSGRLLVATLFDYIMRKTWLLQTRIELSLYDKDGSGFLEETDLETYLGELIHTLPKLDILEKSFHPFYICTAIRDILASGFLDDFLELRDQEAGKDLQESQYLNLDNDHNGMLSPSELKNYGTGTLTDTFIQRVFQECLTYDSEMDYKTYIDFVLAFENRKSPQSLRYFFHILKEMDKLKQEPVRFEDVMDEIFDMISPKDPNRITLQDLVNSKQGNTIISILIDLNGFWCHESREDYITEEDEDLPKLQIKCFLSQILGRFLCFGHFIFICSLHH</sequence>
<evidence type="ECO:0000256" key="1">
    <source>
        <dbReference type="ARBA" id="ARBA00004496"/>
    </source>
</evidence>
<dbReference type="GO" id="GO:0005819">
    <property type="term" value="C:spindle"/>
    <property type="evidence" value="ECO:0007669"/>
    <property type="project" value="TreeGrafter"/>
</dbReference>